<accession>A0ABS6VZ29</accession>
<dbReference type="RefSeq" id="WP_219038472.1">
    <property type="nucleotide sequence ID" value="NZ_JAHWDF010000001.1"/>
</dbReference>
<protein>
    <submittedName>
        <fullName evidence="2">PKD domain-containing protein</fullName>
    </submittedName>
</protein>
<evidence type="ECO:0000259" key="1">
    <source>
        <dbReference type="PROSITE" id="PS50093"/>
    </source>
</evidence>
<evidence type="ECO:0000313" key="2">
    <source>
        <dbReference type="EMBL" id="MBW2960178.1"/>
    </source>
</evidence>
<dbReference type="EMBL" id="JAHWDF010000001">
    <property type="protein sequence ID" value="MBW2960178.1"/>
    <property type="molecule type" value="Genomic_DNA"/>
</dbReference>
<feature type="non-terminal residue" evidence="2">
    <location>
        <position position="1951"/>
    </location>
</feature>
<dbReference type="InterPro" id="IPR022409">
    <property type="entry name" value="PKD/Chitinase_dom"/>
</dbReference>
<name>A0ABS6VZ29_9FLAO</name>
<gene>
    <name evidence="2" type="ORF">KW502_00005</name>
</gene>
<dbReference type="Pfam" id="PF18911">
    <property type="entry name" value="PKD_4"/>
    <property type="match status" value="1"/>
</dbReference>
<sequence>MGEQENIVTCTGNFYDTGGPNEGTAFPEETVVTTICPDSNSDLNIQVIFNSFITSSTDILYVYDGENTNAPLIDSFSGLINGPFTISVSDQSPSGCLTFEYIPDGMPSPLDGWEAVISCVEACQLITPNITNINPSNLENGTYTVNVFTEITFNAEAIFENNGNNAIYTWDFGDGTTATGTNVSHTFTDLDTYIIELTVTDENGCEATITIPVNVIFFEQDGDCVITTVNFDFEEPVVPSYATFLNDNDVPGWFTTATDSQIEVWRTTNAGGGLPAYSGNQYIELNANQASGVYQDYNTPVQGTEFYFSFAHAARNLSPSGNDIVGVYAGSPGSNLTQVAQYSTAINEGWDVKVGTYTVPNDQPTTRFEFRAISTASGNNTVGNFLDAIQFTANLGVVTQPQNIACTNQVTLEASGSGQWIADTGNPTPTVIENPNNNITLVTGLDDLGTYSFTWTNQYCEDSINVEVTEGDAALNTNAIDILGQCDTDGINSEIYNLTQTEPQFIDNSEQFIFSYYENESDATAGNNNTINDPENYTLVNDTPYTIYVRIEDENCTLIAEINSIIYTAPVIENFENLSNCFPNIQEATYNLEENTANILGAQNAALFNISYHASQDDANNNVDPLPLTDYTPNSVNETIYIRIENSNSSNCYVTDNFEVITYTVSATLPPAIEGCDEDNDGETIFNLTENESVIYNGQNPANFTISYYTSQAAADIGDSNTAIASPSTYSGDTEVNTIYVRIENNANPSCYETTSFTATGFYSGIVNDVPAEDNVVCVEILSDASFDLQENTATILGAQDAADFNISYHGSQDDADNNASPLPLTGYTPSSETETIFVRIENINKTDCYTTGSFEIKVNTIRIGDLSDVALEECDDDNDSSASFNLVEEVDALALAGQDSSAYTVSYYTSQADADLGMSAAVNNPSSFTNTQGETPEVVYVRVENNEDSDCYRTASFTVESHYSGVANEPNPIVICNNGLGDGTVDLTQNTPVVLGEQSATDFSITYYETETAADADEPGILDPANYTYLAEGQEIIVRIENIDHPECYNLTSFELEVTKVIVGEISNKTACDNGSANTATFNLLNSDVEALSGQSSLAYTVDYYASQSDLDNGIVINDYSAYENTSNPQTIYVKVSSNDSEECFLTTSFEIEATPSAEIFDPSPLLACDSDNDGFYTLFDLESKSSEITGGNTDVSISYHLTLSDAQNNVDAISSPYSNISAYNQTVYVRAVDDLNGCVQTTTLALAVYDRPMLVTPSDLETCDNNDNGQAYFDLTSVEEEVLNGLDPATYEVTYYTSEQNANDGVSAITNAGGYLTQTSTQEVWIRVEDTVTPAGCYSVVPLTLIVHPLPEPVQPTPLEVCDDLASGSDTDELSIFNLTQKEAEITGGDSSLIVNWYASETDFANGTPIATPESFTNELDNAQTIIAEVVDEQGCSATTTLTLIVNPLPSPTPSEQLAAYEVCDDDNDGFTEFDLSTYDQLIANGEADVAITYYATVANAELGDPQDQLPDLYTNIQINTQVIYARSTNINTGCYRYVSLTLVTTPLPDLVDPTIDLDLFICDNENNTTTAIFDLTQNNTIIYGSQVPEDFNISYYESETQAENGLNPIGNPSAYSNAGVSPLTIWFRIENAETSCFRIGSFELVVGSNPSITNPSKLSVCDDSALEATDEIGLFDLTAAIPEITTNDSSLTAYFYESAEDLANDTAIADPENYLNIDNAQTLIVLVVGENTCSARTTLTLEVTPNPSLADSLTALTSCDVDNDGYTEFNLEAAIANILNGEPNVSITFHLTENAANLGTNPIENIEAYSTTNVNQTIYVRAENTGVNGDDGTGCYSVRSLALIQVATPEIQLELEDLYVCDDATANGFASFDLTQNDANILGDVDASNLELTYHTSEQDAIDGVNAIAVPTNYTNIANPQRIYVRLENTDTGCIDTFGFAGDNSFSL</sequence>
<dbReference type="SMART" id="SM00089">
    <property type="entry name" value="PKD"/>
    <property type="match status" value="1"/>
</dbReference>
<feature type="domain" description="PKD" evidence="1">
    <location>
        <begin position="160"/>
        <end position="215"/>
    </location>
</feature>
<organism evidence="2 3">
    <name type="scientific">Mesonia aestuariivivens</name>
    <dbReference type="NCBI Taxonomy" id="2796128"/>
    <lineage>
        <taxon>Bacteria</taxon>
        <taxon>Pseudomonadati</taxon>
        <taxon>Bacteroidota</taxon>
        <taxon>Flavobacteriia</taxon>
        <taxon>Flavobacteriales</taxon>
        <taxon>Flavobacteriaceae</taxon>
        <taxon>Mesonia</taxon>
    </lineage>
</organism>
<reference evidence="2 3" key="1">
    <citation type="submission" date="2021-07" db="EMBL/GenBank/DDBJ databases">
        <title>Mesonia aestuariivivens sp. nov., isolated from a tidal flat.</title>
        <authorList>
            <person name="Kim Y.-O."/>
            <person name="Yoon J.-H."/>
        </authorList>
    </citation>
    <scope>NUCLEOTIDE SEQUENCE [LARGE SCALE GENOMIC DNA]</scope>
    <source>
        <strain evidence="2 3">JHPTF-M18</strain>
    </source>
</reference>
<dbReference type="PROSITE" id="PS50093">
    <property type="entry name" value="PKD"/>
    <property type="match status" value="1"/>
</dbReference>
<comment type="caution">
    <text evidence="2">The sequence shown here is derived from an EMBL/GenBank/DDBJ whole genome shotgun (WGS) entry which is preliminary data.</text>
</comment>
<dbReference type="InterPro" id="IPR000601">
    <property type="entry name" value="PKD_dom"/>
</dbReference>
<dbReference type="Proteomes" id="UP000719267">
    <property type="component" value="Unassembled WGS sequence"/>
</dbReference>
<evidence type="ECO:0000313" key="3">
    <source>
        <dbReference type="Proteomes" id="UP000719267"/>
    </source>
</evidence>
<dbReference type="CDD" id="cd00146">
    <property type="entry name" value="PKD"/>
    <property type="match status" value="1"/>
</dbReference>
<proteinExistence type="predicted"/>
<keyword evidence="3" id="KW-1185">Reference proteome</keyword>